<protein>
    <submittedName>
        <fullName evidence="2">Uncharacterized protein</fullName>
    </submittedName>
</protein>
<feature type="region of interest" description="Disordered" evidence="1">
    <location>
        <begin position="1"/>
        <end position="80"/>
    </location>
</feature>
<evidence type="ECO:0000256" key="1">
    <source>
        <dbReference type="SAM" id="MobiDB-lite"/>
    </source>
</evidence>
<feature type="compositionally biased region" description="Basic and acidic residues" evidence="1">
    <location>
        <begin position="55"/>
        <end position="67"/>
    </location>
</feature>
<dbReference type="EMBL" id="SZQL01000020">
    <property type="protein sequence ID" value="TKK65580.1"/>
    <property type="molecule type" value="Genomic_DNA"/>
</dbReference>
<accession>A0A4U3KTC0</accession>
<comment type="caution">
    <text evidence="2">The sequence shown here is derived from an EMBL/GenBank/DDBJ whole genome shotgun (WGS) entry which is preliminary data.</text>
</comment>
<feature type="compositionally biased region" description="Polar residues" evidence="1">
    <location>
        <begin position="11"/>
        <end position="24"/>
    </location>
</feature>
<feature type="compositionally biased region" description="Polar residues" evidence="1">
    <location>
        <begin position="37"/>
        <end position="48"/>
    </location>
</feature>
<keyword evidence="3" id="KW-1185">Reference proteome</keyword>
<organism evidence="2 3">
    <name type="scientific">Ilyomonas limi</name>
    <dbReference type="NCBI Taxonomy" id="2575867"/>
    <lineage>
        <taxon>Bacteria</taxon>
        <taxon>Pseudomonadati</taxon>
        <taxon>Bacteroidota</taxon>
        <taxon>Chitinophagia</taxon>
        <taxon>Chitinophagales</taxon>
        <taxon>Chitinophagaceae</taxon>
        <taxon>Ilyomonas</taxon>
    </lineage>
</organism>
<reference evidence="2 3" key="1">
    <citation type="submission" date="2019-05" db="EMBL/GenBank/DDBJ databases">
        <title>Panacibacter sp. strain 17mud1-8 Genome sequencing and assembly.</title>
        <authorList>
            <person name="Chhetri G."/>
        </authorList>
    </citation>
    <scope>NUCLEOTIDE SEQUENCE [LARGE SCALE GENOMIC DNA]</scope>
    <source>
        <strain evidence="2 3">17mud1-8</strain>
    </source>
</reference>
<gene>
    <name evidence="2" type="ORF">FC093_19880</name>
</gene>
<feature type="compositionally biased region" description="Basic and acidic residues" evidence="1">
    <location>
        <begin position="1"/>
        <end position="10"/>
    </location>
</feature>
<dbReference type="RefSeq" id="WP_137263571.1">
    <property type="nucleotide sequence ID" value="NZ_SZQL01000020.1"/>
</dbReference>
<evidence type="ECO:0000313" key="3">
    <source>
        <dbReference type="Proteomes" id="UP000305848"/>
    </source>
</evidence>
<proteinExistence type="predicted"/>
<sequence length="80" mass="8466">MSTNNDKNETTGHNQSDFAGTNTDRYGAPKPADEQDNPINPQEAQNVTDGAGRLSGEEAERASRKANEGGSQGKSNQSSK</sequence>
<evidence type="ECO:0000313" key="2">
    <source>
        <dbReference type="EMBL" id="TKK65580.1"/>
    </source>
</evidence>
<name>A0A4U3KTC0_9BACT</name>
<dbReference type="Proteomes" id="UP000305848">
    <property type="component" value="Unassembled WGS sequence"/>
</dbReference>
<dbReference type="OrthoDB" id="9915882at2"/>
<dbReference type="AlphaFoldDB" id="A0A4U3KTC0"/>